<name>A0A1Y0B116_9LAMI</name>
<dbReference type="AlphaFoldDB" id="A0A1Y0B116"/>
<sequence>MFGFIHRLKNRSLLRLFRNLRLTRSLRLHCLLYPHLFNGASRAPFNLDRGAMLIALRIDGIETV</sequence>
<accession>A0A1Y0B116</accession>
<dbReference type="EMBL" id="KY774314">
    <property type="protein sequence ID" value="ART31145.1"/>
    <property type="molecule type" value="Genomic_DNA"/>
</dbReference>
<gene>
    <name evidence="1" type="ORF">AEK19_MT0919</name>
</gene>
<organism evidence="1">
    <name type="scientific">Utricularia reniformis</name>
    <dbReference type="NCBI Taxonomy" id="192314"/>
    <lineage>
        <taxon>Eukaryota</taxon>
        <taxon>Viridiplantae</taxon>
        <taxon>Streptophyta</taxon>
        <taxon>Embryophyta</taxon>
        <taxon>Tracheophyta</taxon>
        <taxon>Spermatophyta</taxon>
        <taxon>Magnoliopsida</taxon>
        <taxon>eudicotyledons</taxon>
        <taxon>Gunneridae</taxon>
        <taxon>Pentapetalae</taxon>
        <taxon>asterids</taxon>
        <taxon>lamiids</taxon>
        <taxon>Lamiales</taxon>
        <taxon>Lentibulariaceae</taxon>
        <taxon>Utricularia</taxon>
    </lineage>
</organism>
<reference evidence="1" key="1">
    <citation type="submission" date="2017-03" db="EMBL/GenBank/DDBJ databases">
        <title>The mitochondrial genome of the carnivorous plant Utricularia reniformis (Lentibulariaceae): structure, comparative analysis and evolutionary landmarks.</title>
        <authorList>
            <person name="Silva S.R."/>
            <person name="Alvarenga D.O."/>
            <person name="Michael T.P."/>
            <person name="Miranda V.F.O."/>
            <person name="Varani A.M."/>
        </authorList>
    </citation>
    <scope>NUCLEOTIDE SEQUENCE</scope>
</reference>
<protein>
    <submittedName>
        <fullName evidence="1">Uncharacterized protein</fullName>
    </submittedName>
</protein>
<proteinExistence type="predicted"/>
<geneLocation type="mitochondrion" evidence="1"/>
<evidence type="ECO:0000313" key="1">
    <source>
        <dbReference type="EMBL" id="ART31145.1"/>
    </source>
</evidence>
<keyword evidence="1" id="KW-0496">Mitochondrion</keyword>